<dbReference type="AlphaFoldDB" id="A0A364JSF2"/>
<keyword evidence="2" id="KW-0560">Oxidoreductase</keyword>
<sequence length="268" mass="30304">MKYNRIVLTGASGALGSRLRKDVAKYCNILRVSSLDSLGEAAPNEELFECNLSDKDAVKELTRDADLILHFGGVSTESTFDNILNGNIIGFYNVYEAARQNGVKRIIWPSSVHAVGFYDRLDLLETDCPVRPDSLYGVSKVFGEGLAQYYWDKFKLESVSIRIGSCFPEPTNWRMMTTWQSYADLLRLIERCLIVPRVGHTIVWGISNNDQAIWDNRKAGHLGYKPQDNSEVYRDKILQTTDYPEHDFPGLVLQGGHFATDGHFEDKV</sequence>
<name>A0A364JSF2_9HYPH</name>
<dbReference type="PANTHER" id="PTHR43103:SF5">
    <property type="entry name" value="4-EPIMERASE, PUTATIVE (AFU_ORTHOLOGUE AFUA_7G00360)-RELATED"/>
    <property type="match status" value="1"/>
</dbReference>
<comment type="caution">
    <text evidence="5">The sequence shown here is derived from an EMBL/GenBank/DDBJ whole genome shotgun (WGS) entry which is preliminary data.</text>
</comment>
<proteinExistence type="inferred from homology"/>
<dbReference type="Proteomes" id="UP000249453">
    <property type="component" value="Unassembled WGS sequence"/>
</dbReference>
<gene>
    <name evidence="5" type="ORF">C7374_11618</name>
</gene>
<dbReference type="SUPFAM" id="SSF51735">
    <property type="entry name" value="NAD(P)-binding Rossmann-fold domains"/>
    <property type="match status" value="1"/>
</dbReference>
<dbReference type="Pfam" id="PF01370">
    <property type="entry name" value="Epimerase"/>
    <property type="match status" value="1"/>
</dbReference>
<keyword evidence="6" id="KW-1185">Reference proteome</keyword>
<dbReference type="OrthoDB" id="8770295at2"/>
<evidence type="ECO:0000259" key="4">
    <source>
        <dbReference type="Pfam" id="PF01370"/>
    </source>
</evidence>
<dbReference type="EMBL" id="QLMK01000016">
    <property type="protein sequence ID" value="RAK26101.1"/>
    <property type="molecule type" value="Genomic_DNA"/>
</dbReference>
<dbReference type="RefSeq" id="WP_111576186.1">
    <property type="nucleotide sequence ID" value="NZ_JBHEEY010000015.1"/>
</dbReference>
<evidence type="ECO:0000313" key="5">
    <source>
        <dbReference type="EMBL" id="RAK26101.1"/>
    </source>
</evidence>
<protein>
    <submittedName>
        <fullName evidence="5">Uronate dehydrogenase</fullName>
    </submittedName>
</protein>
<organism evidence="5 6">
    <name type="scientific">Falsochrobactrum ovis</name>
    <dbReference type="NCBI Taxonomy" id="1293442"/>
    <lineage>
        <taxon>Bacteria</taxon>
        <taxon>Pseudomonadati</taxon>
        <taxon>Pseudomonadota</taxon>
        <taxon>Alphaproteobacteria</taxon>
        <taxon>Hyphomicrobiales</taxon>
        <taxon>Brucellaceae</taxon>
        <taxon>Falsochrobactrum</taxon>
    </lineage>
</organism>
<dbReference type="InterPro" id="IPR036291">
    <property type="entry name" value="NAD(P)-bd_dom_sf"/>
</dbReference>
<evidence type="ECO:0000256" key="2">
    <source>
        <dbReference type="ARBA" id="ARBA00023002"/>
    </source>
</evidence>
<accession>A0A364JSF2</accession>
<evidence type="ECO:0000313" key="6">
    <source>
        <dbReference type="Proteomes" id="UP000249453"/>
    </source>
</evidence>
<dbReference type="InterPro" id="IPR001509">
    <property type="entry name" value="Epimerase_deHydtase"/>
</dbReference>
<keyword evidence="3" id="KW-0520">NAD</keyword>
<comment type="similarity">
    <text evidence="1">Belongs to the NAD(P)-dependent epimerase/dehydratase family.</text>
</comment>
<reference evidence="5 6" key="1">
    <citation type="submission" date="2018-06" db="EMBL/GenBank/DDBJ databases">
        <title>Genomic Encyclopedia of Type Strains, Phase IV (KMG-IV): sequencing the most valuable type-strain genomes for metagenomic binning, comparative biology and taxonomic classification.</title>
        <authorList>
            <person name="Goeker M."/>
        </authorList>
    </citation>
    <scope>NUCLEOTIDE SEQUENCE [LARGE SCALE GENOMIC DNA]</scope>
    <source>
        <strain evidence="5 6">DSM 26720</strain>
    </source>
</reference>
<feature type="domain" description="NAD-dependent epimerase/dehydratase" evidence="4">
    <location>
        <begin position="6"/>
        <end position="165"/>
    </location>
</feature>
<dbReference type="GO" id="GO:0016491">
    <property type="term" value="F:oxidoreductase activity"/>
    <property type="evidence" value="ECO:0007669"/>
    <property type="project" value="UniProtKB-KW"/>
</dbReference>
<evidence type="ECO:0000256" key="3">
    <source>
        <dbReference type="ARBA" id="ARBA00023027"/>
    </source>
</evidence>
<dbReference type="Gene3D" id="3.40.50.720">
    <property type="entry name" value="NAD(P)-binding Rossmann-like Domain"/>
    <property type="match status" value="1"/>
</dbReference>
<evidence type="ECO:0000256" key="1">
    <source>
        <dbReference type="ARBA" id="ARBA00007637"/>
    </source>
</evidence>
<dbReference type="PANTHER" id="PTHR43103">
    <property type="entry name" value="NUCLEOSIDE-DIPHOSPHATE-SUGAR EPIMERASE"/>
    <property type="match status" value="1"/>
</dbReference>